<dbReference type="Proteomes" id="UP000249057">
    <property type="component" value="Unassembled WGS sequence"/>
</dbReference>
<reference evidence="1" key="1">
    <citation type="submission" date="2018-02" db="EMBL/GenBank/DDBJ databases">
        <title>The genomes of Aspergillus section Nigri reveals drivers in fungal speciation.</title>
        <authorList>
            <consortium name="DOE Joint Genome Institute"/>
            <person name="Vesth T.C."/>
            <person name="Nybo J."/>
            <person name="Theobald S."/>
            <person name="Brandl J."/>
            <person name="Frisvad J.C."/>
            <person name="Nielsen K.F."/>
            <person name="Lyhne E.K."/>
            <person name="Kogle M.E."/>
            <person name="Kuo A."/>
            <person name="Riley R."/>
            <person name="Clum A."/>
            <person name="Nolan M."/>
            <person name="Lipzen A."/>
            <person name="Salamov A."/>
            <person name="Henrissat B."/>
            <person name="Wiebenga A."/>
            <person name="De vries R.P."/>
            <person name="Grigoriev I.V."/>
            <person name="Mortensen U.H."/>
            <person name="Andersen M.R."/>
            <person name="Baker S.E."/>
        </authorList>
    </citation>
    <scope>NUCLEOTIDE SEQUENCE</scope>
    <source>
        <strain evidence="1">CBS 621.78</strain>
    </source>
</reference>
<sequence>MQQVGSKPPRQSGIIQGEPRMPFQFPVTFFKPKNAVSLTFYLPLRLRIRIAFTVRVPNYPLSRNQTIEAKCHSESSPAGLSAVCGLWFGGLVVWLCGLWWW</sequence>
<dbReference type="EMBL" id="KZ825336">
    <property type="protein sequence ID" value="RAH46537.1"/>
    <property type="molecule type" value="Genomic_DNA"/>
</dbReference>
<evidence type="ECO:0000313" key="2">
    <source>
        <dbReference type="Proteomes" id="UP000249057"/>
    </source>
</evidence>
<organism evidence="1 2">
    <name type="scientific">Aspergillus brunneoviolaceus CBS 621.78</name>
    <dbReference type="NCBI Taxonomy" id="1450534"/>
    <lineage>
        <taxon>Eukaryota</taxon>
        <taxon>Fungi</taxon>
        <taxon>Dikarya</taxon>
        <taxon>Ascomycota</taxon>
        <taxon>Pezizomycotina</taxon>
        <taxon>Eurotiomycetes</taxon>
        <taxon>Eurotiomycetidae</taxon>
        <taxon>Eurotiales</taxon>
        <taxon>Aspergillaceae</taxon>
        <taxon>Aspergillus</taxon>
        <taxon>Aspergillus subgen. Circumdati</taxon>
    </lineage>
</organism>
<evidence type="ECO:0000313" key="1">
    <source>
        <dbReference type="EMBL" id="RAH46537.1"/>
    </source>
</evidence>
<accession>A0ACD1GBI6</accession>
<proteinExistence type="predicted"/>
<protein>
    <submittedName>
        <fullName evidence="1">Uncharacterized protein</fullName>
    </submittedName>
</protein>
<keyword evidence="2" id="KW-1185">Reference proteome</keyword>
<name>A0ACD1GBI6_9EURO</name>
<gene>
    <name evidence="1" type="ORF">BO95DRAFT_442055</name>
</gene>